<feature type="chain" id="PRO_5020266499" evidence="2">
    <location>
        <begin position="23"/>
        <end position="205"/>
    </location>
</feature>
<evidence type="ECO:0000313" key="4">
    <source>
        <dbReference type="Proteomes" id="UP000292702"/>
    </source>
</evidence>
<dbReference type="EMBL" id="RWJN01000225">
    <property type="protein sequence ID" value="TCD64612.1"/>
    <property type="molecule type" value="Genomic_DNA"/>
</dbReference>
<evidence type="ECO:0000256" key="1">
    <source>
        <dbReference type="SAM" id="MobiDB-lite"/>
    </source>
</evidence>
<dbReference type="Proteomes" id="UP000292702">
    <property type="component" value="Unassembled WGS sequence"/>
</dbReference>
<gene>
    <name evidence="3" type="ORF">EIP91_003846</name>
</gene>
<proteinExistence type="predicted"/>
<organism evidence="3 4">
    <name type="scientific">Steccherinum ochraceum</name>
    <dbReference type="NCBI Taxonomy" id="92696"/>
    <lineage>
        <taxon>Eukaryota</taxon>
        <taxon>Fungi</taxon>
        <taxon>Dikarya</taxon>
        <taxon>Basidiomycota</taxon>
        <taxon>Agaricomycotina</taxon>
        <taxon>Agaricomycetes</taxon>
        <taxon>Polyporales</taxon>
        <taxon>Steccherinaceae</taxon>
        <taxon>Steccherinum</taxon>
    </lineage>
</organism>
<keyword evidence="4" id="KW-1185">Reference proteome</keyword>
<name>A0A4R0RB49_9APHY</name>
<feature type="compositionally biased region" description="Low complexity" evidence="1">
    <location>
        <begin position="148"/>
        <end position="158"/>
    </location>
</feature>
<feature type="region of interest" description="Disordered" evidence="1">
    <location>
        <begin position="106"/>
        <end position="205"/>
    </location>
</feature>
<feature type="signal peptide" evidence="2">
    <location>
        <begin position="1"/>
        <end position="22"/>
    </location>
</feature>
<feature type="compositionally biased region" description="Pro residues" evidence="1">
    <location>
        <begin position="110"/>
        <end position="123"/>
    </location>
</feature>
<evidence type="ECO:0000313" key="3">
    <source>
        <dbReference type="EMBL" id="TCD64612.1"/>
    </source>
</evidence>
<dbReference type="AlphaFoldDB" id="A0A4R0RB49"/>
<evidence type="ECO:0000256" key="2">
    <source>
        <dbReference type="SAM" id="SignalP"/>
    </source>
</evidence>
<sequence length="205" mass="21792">MRFTTVVTAAALVAAASTAVLAAPVHALLPSVQARDGVDFLPLLVRDVTQTLNELGKRAPKGKASTEARPALTPEQELLREAKKTRKAMSNAAMQKWRSDTAAAKAMGLPEPPRPPPIPPPPRPPKKTPAVREAGRISNRKSRKKQADTAAAKPAAIAPVYHIPDSPTGPVFTHDAPGDDLSHVRPQPIPDQPTIDPSVLKPKIS</sequence>
<keyword evidence="2" id="KW-0732">Signal</keyword>
<protein>
    <submittedName>
        <fullName evidence="3">Uncharacterized protein</fullName>
    </submittedName>
</protein>
<accession>A0A4R0RB49</accession>
<reference evidence="3 4" key="1">
    <citation type="submission" date="2018-11" db="EMBL/GenBank/DDBJ databases">
        <title>Genome assembly of Steccherinum ochraceum LE-BIN_3174, the white-rot fungus of the Steccherinaceae family (The Residual Polyporoid clade, Polyporales, Basidiomycota).</title>
        <authorList>
            <person name="Fedorova T.V."/>
            <person name="Glazunova O.A."/>
            <person name="Landesman E.O."/>
            <person name="Moiseenko K.V."/>
            <person name="Psurtseva N.V."/>
            <person name="Savinova O.S."/>
            <person name="Shakhova N.V."/>
            <person name="Tyazhelova T.V."/>
            <person name="Vasina D.V."/>
        </authorList>
    </citation>
    <scope>NUCLEOTIDE SEQUENCE [LARGE SCALE GENOMIC DNA]</scope>
    <source>
        <strain evidence="3 4">LE-BIN_3174</strain>
    </source>
</reference>
<comment type="caution">
    <text evidence="3">The sequence shown here is derived from an EMBL/GenBank/DDBJ whole genome shotgun (WGS) entry which is preliminary data.</text>
</comment>